<evidence type="ECO:0000256" key="9">
    <source>
        <dbReference type="ARBA" id="ARBA00023242"/>
    </source>
</evidence>
<gene>
    <name evidence="12" type="ORF">WJX75_003224</name>
</gene>
<feature type="compositionally biased region" description="Acidic residues" evidence="10">
    <location>
        <begin position="194"/>
        <end position="209"/>
    </location>
</feature>
<feature type="region of interest" description="Disordered" evidence="10">
    <location>
        <begin position="121"/>
        <end position="155"/>
    </location>
</feature>
<feature type="compositionally biased region" description="Basic and acidic residues" evidence="10">
    <location>
        <begin position="213"/>
        <end position="228"/>
    </location>
</feature>
<protein>
    <recommendedName>
        <fullName evidence="5">Probable RNA polymerase II nuclear localization protein SLC7A6OS</fullName>
    </recommendedName>
</protein>
<comment type="function">
    <text evidence="1">Directs RNA polymerase II nuclear import.</text>
</comment>
<comment type="caution">
    <text evidence="12">The sequence shown here is derived from an EMBL/GenBank/DDBJ whole genome shotgun (WGS) entry which is preliminary data.</text>
</comment>
<evidence type="ECO:0000256" key="4">
    <source>
        <dbReference type="ARBA" id="ARBA00010218"/>
    </source>
</evidence>
<accession>A0ABR2YQE6</accession>
<dbReference type="Pfam" id="PF08574">
    <property type="entry name" value="Iwr1"/>
    <property type="match status" value="1"/>
</dbReference>
<evidence type="ECO:0000256" key="5">
    <source>
        <dbReference type="ARBA" id="ARBA00017036"/>
    </source>
</evidence>
<evidence type="ECO:0000256" key="1">
    <source>
        <dbReference type="ARBA" id="ARBA00003202"/>
    </source>
</evidence>
<keyword evidence="13" id="KW-1185">Reference proteome</keyword>
<name>A0ABR2YQE6_9CHLO</name>
<dbReference type="PANTHER" id="PTHR31196">
    <property type="entry name" value="RNA POLYMERASE II NUCLEAR LOCALIZATION PROTEIN SLC7A6OS-RELATED"/>
    <property type="match status" value="1"/>
</dbReference>
<reference evidence="12 13" key="1">
    <citation type="journal article" date="2024" name="Nat. Commun.">
        <title>Phylogenomics reveals the evolutionary origins of lichenization in chlorophyte algae.</title>
        <authorList>
            <person name="Puginier C."/>
            <person name="Libourel C."/>
            <person name="Otte J."/>
            <person name="Skaloud P."/>
            <person name="Haon M."/>
            <person name="Grisel S."/>
            <person name="Petersen M."/>
            <person name="Berrin J.G."/>
            <person name="Delaux P.M."/>
            <person name="Dal Grande F."/>
            <person name="Keller J."/>
        </authorList>
    </citation>
    <scope>NUCLEOTIDE SEQUENCE [LARGE SCALE GENOMIC DNA]</scope>
    <source>
        <strain evidence="12 13">SAG 216-7</strain>
    </source>
</reference>
<keyword evidence="8" id="KW-0653">Protein transport</keyword>
<evidence type="ECO:0000256" key="6">
    <source>
        <dbReference type="ARBA" id="ARBA00022448"/>
    </source>
</evidence>
<evidence type="ECO:0000313" key="13">
    <source>
        <dbReference type="Proteomes" id="UP001491310"/>
    </source>
</evidence>
<dbReference type="EMBL" id="JALJOT010000007">
    <property type="protein sequence ID" value="KAK9908811.1"/>
    <property type="molecule type" value="Genomic_DNA"/>
</dbReference>
<feature type="domain" description="Transcription factor Iwr1" evidence="11">
    <location>
        <begin position="158"/>
        <end position="222"/>
    </location>
</feature>
<evidence type="ECO:0000259" key="11">
    <source>
        <dbReference type="Pfam" id="PF08574"/>
    </source>
</evidence>
<evidence type="ECO:0000256" key="3">
    <source>
        <dbReference type="ARBA" id="ARBA00004496"/>
    </source>
</evidence>
<organism evidence="12 13">
    <name type="scientific">Coccomyxa subellipsoidea</name>
    <dbReference type="NCBI Taxonomy" id="248742"/>
    <lineage>
        <taxon>Eukaryota</taxon>
        <taxon>Viridiplantae</taxon>
        <taxon>Chlorophyta</taxon>
        <taxon>core chlorophytes</taxon>
        <taxon>Trebouxiophyceae</taxon>
        <taxon>Trebouxiophyceae incertae sedis</taxon>
        <taxon>Coccomyxaceae</taxon>
        <taxon>Coccomyxa</taxon>
    </lineage>
</organism>
<dbReference type="InterPro" id="IPR040218">
    <property type="entry name" value="SLC7A6OS"/>
</dbReference>
<keyword evidence="7" id="KW-0963">Cytoplasm</keyword>
<evidence type="ECO:0000256" key="8">
    <source>
        <dbReference type="ARBA" id="ARBA00022927"/>
    </source>
</evidence>
<dbReference type="Proteomes" id="UP001491310">
    <property type="component" value="Unassembled WGS sequence"/>
</dbReference>
<feature type="compositionally biased region" description="Polar residues" evidence="10">
    <location>
        <begin position="130"/>
        <end position="139"/>
    </location>
</feature>
<feature type="compositionally biased region" description="Acidic residues" evidence="10">
    <location>
        <begin position="229"/>
        <end position="241"/>
    </location>
</feature>
<keyword evidence="9" id="KW-0539">Nucleus</keyword>
<dbReference type="PANTHER" id="PTHR31196:SF2">
    <property type="entry name" value="RNA POLYMERASE II NUCLEAR LOCALIZATION PROTEIN SLC7A6OS-RELATED"/>
    <property type="match status" value="1"/>
</dbReference>
<feature type="region of interest" description="Disordered" evidence="10">
    <location>
        <begin position="188"/>
        <end position="241"/>
    </location>
</feature>
<sequence>MVVTVLRLKRKAEAPTEERLLVKGLFPDKRKRTALDEEFSRLDVGHIKPKTQYFVHMKTVPSSEYYKEDCQAPGLEKPEGDHRLRSSMADDDRQIAASQAATTCGVAPELMEEVRTYDVSRQGTEGVAAGSTSSWTATRVSPDDDGLAPDTREGPAGEYVYDIYALREGQGTSDSLWDTAPEVQMLYDCGGFGEESDDEVQDNDSEDSNAEMHYTHEYPDEEDSRSTDEETNEYDSEAECY</sequence>
<dbReference type="InterPro" id="IPR013883">
    <property type="entry name" value="TF_Iwr1_dom"/>
</dbReference>
<keyword evidence="6" id="KW-0813">Transport</keyword>
<comment type="subcellular location">
    <subcellularLocation>
        <location evidence="3">Cytoplasm</location>
    </subcellularLocation>
    <subcellularLocation>
        <location evidence="2">Nucleus</location>
    </subcellularLocation>
</comment>
<evidence type="ECO:0000313" key="12">
    <source>
        <dbReference type="EMBL" id="KAK9908811.1"/>
    </source>
</evidence>
<evidence type="ECO:0000256" key="2">
    <source>
        <dbReference type="ARBA" id="ARBA00004123"/>
    </source>
</evidence>
<proteinExistence type="inferred from homology"/>
<comment type="similarity">
    <text evidence="4">Belongs to the IWR1/SLC7A6OS family.</text>
</comment>
<evidence type="ECO:0000256" key="7">
    <source>
        <dbReference type="ARBA" id="ARBA00022490"/>
    </source>
</evidence>
<evidence type="ECO:0000256" key="10">
    <source>
        <dbReference type="SAM" id="MobiDB-lite"/>
    </source>
</evidence>